<organism evidence="1 2">
    <name type="scientific">Paraburkholderia tagetis</name>
    <dbReference type="NCBI Taxonomy" id="2913261"/>
    <lineage>
        <taxon>Bacteria</taxon>
        <taxon>Pseudomonadati</taxon>
        <taxon>Pseudomonadota</taxon>
        <taxon>Betaproteobacteria</taxon>
        <taxon>Burkholderiales</taxon>
        <taxon>Burkholderiaceae</taxon>
        <taxon>Paraburkholderia</taxon>
    </lineage>
</organism>
<dbReference type="SUPFAM" id="SSF102588">
    <property type="entry name" value="LmbE-like"/>
    <property type="match status" value="1"/>
</dbReference>
<sequence length="248" mass="27482">MPYPLSPWVHAARDGALPAPRHLPRLFVVSPHLDDAVLGCGSLLATFGGSVVCTVFAGEPAIARRTPWDEASGFRDSHQAMRARYREDECALACCGARPIRLAFLDAQYGAMEEPEAIAEVLADALERIGRQGHYLPVFPLGLWHHDHERVGAACRLLLRTRCIAECIAYEDAIYRAMPGVLDEGLARIESARLRASPWLPRTLGAWPGRQAAAIKRRAIRAYPSQLRALGPFPADVARAERYWRIEI</sequence>
<keyword evidence="2" id="KW-1185">Reference proteome</keyword>
<dbReference type="RefSeq" id="WP_238464977.1">
    <property type="nucleotide sequence ID" value="NZ_JAKLJA010000013.1"/>
</dbReference>
<protein>
    <submittedName>
        <fullName evidence="1">PIG-L family deacetylase</fullName>
    </submittedName>
</protein>
<proteinExistence type="predicted"/>
<dbReference type="Gene3D" id="3.40.50.10320">
    <property type="entry name" value="LmbE-like"/>
    <property type="match status" value="1"/>
</dbReference>
<dbReference type="EMBL" id="JAKLJA010000013">
    <property type="protein sequence ID" value="MCG5075122.1"/>
    <property type="molecule type" value="Genomic_DNA"/>
</dbReference>
<comment type="caution">
    <text evidence="1">The sequence shown here is derived from an EMBL/GenBank/DDBJ whole genome shotgun (WGS) entry which is preliminary data.</text>
</comment>
<gene>
    <name evidence="1" type="ORF">L5014_17420</name>
</gene>
<evidence type="ECO:0000313" key="1">
    <source>
        <dbReference type="EMBL" id="MCG5075122.1"/>
    </source>
</evidence>
<dbReference type="Proteomes" id="UP001139308">
    <property type="component" value="Unassembled WGS sequence"/>
</dbReference>
<dbReference type="InterPro" id="IPR003737">
    <property type="entry name" value="GlcNAc_PI_deacetylase-related"/>
</dbReference>
<evidence type="ECO:0000313" key="2">
    <source>
        <dbReference type="Proteomes" id="UP001139308"/>
    </source>
</evidence>
<dbReference type="AlphaFoldDB" id="A0A9X1RSL1"/>
<name>A0A9X1RSL1_9BURK</name>
<dbReference type="InterPro" id="IPR024078">
    <property type="entry name" value="LmbE-like_dom_sf"/>
</dbReference>
<accession>A0A9X1RSL1</accession>
<reference evidence="1" key="1">
    <citation type="submission" date="2022-01" db="EMBL/GenBank/DDBJ databases">
        <title>Genome sequence and assembly of Parabukholderia sp. RG36.</title>
        <authorList>
            <person name="Chhetri G."/>
        </authorList>
    </citation>
    <scope>NUCLEOTIDE SEQUENCE</scope>
    <source>
        <strain evidence="1">RG36</strain>
    </source>
</reference>
<dbReference type="Pfam" id="PF02585">
    <property type="entry name" value="PIG-L"/>
    <property type="match status" value="1"/>
</dbReference>